<gene>
    <name evidence="1" type="ORF">ALC53_05712</name>
</gene>
<organism evidence="1 2">
    <name type="scientific">Atta colombica</name>
    <dbReference type="NCBI Taxonomy" id="520822"/>
    <lineage>
        <taxon>Eukaryota</taxon>
        <taxon>Metazoa</taxon>
        <taxon>Ecdysozoa</taxon>
        <taxon>Arthropoda</taxon>
        <taxon>Hexapoda</taxon>
        <taxon>Insecta</taxon>
        <taxon>Pterygota</taxon>
        <taxon>Neoptera</taxon>
        <taxon>Endopterygota</taxon>
        <taxon>Hymenoptera</taxon>
        <taxon>Apocrita</taxon>
        <taxon>Aculeata</taxon>
        <taxon>Formicoidea</taxon>
        <taxon>Formicidae</taxon>
        <taxon>Myrmicinae</taxon>
        <taxon>Atta</taxon>
    </lineage>
</organism>
<evidence type="ECO:0000313" key="1">
    <source>
        <dbReference type="EMBL" id="KYM83852.1"/>
    </source>
</evidence>
<dbReference type="Proteomes" id="UP000078540">
    <property type="component" value="Unassembled WGS sequence"/>
</dbReference>
<protein>
    <submittedName>
        <fullName evidence="1">Uncharacterized protein</fullName>
    </submittedName>
</protein>
<dbReference type="EMBL" id="KQ976476">
    <property type="protein sequence ID" value="KYM83852.1"/>
    <property type="molecule type" value="Genomic_DNA"/>
</dbReference>
<proteinExistence type="predicted"/>
<sequence length="68" mass="7695">MPFVDTIPLRYKPIEVSKCYGDSISRLSAATYYGELEGSLRDLLSRGVTVDGKADVRDKEEIVRRQTE</sequence>
<reference evidence="1 2" key="1">
    <citation type="submission" date="2015-09" db="EMBL/GenBank/DDBJ databases">
        <title>Atta colombica WGS genome.</title>
        <authorList>
            <person name="Nygaard S."/>
            <person name="Hu H."/>
            <person name="Boomsma J."/>
            <person name="Zhang G."/>
        </authorList>
    </citation>
    <scope>NUCLEOTIDE SEQUENCE [LARGE SCALE GENOMIC DNA]</scope>
    <source>
        <strain evidence="1">Treedump-2</strain>
        <tissue evidence="1">Whole body</tissue>
    </source>
</reference>
<keyword evidence="2" id="KW-1185">Reference proteome</keyword>
<accession>A0A195BI17</accession>
<name>A0A195BI17_9HYME</name>
<dbReference type="AlphaFoldDB" id="A0A195BI17"/>
<evidence type="ECO:0000313" key="2">
    <source>
        <dbReference type="Proteomes" id="UP000078540"/>
    </source>
</evidence>